<protein>
    <recommendedName>
        <fullName evidence="1">DUF5672 domain-containing protein</fullName>
    </recommendedName>
</protein>
<dbReference type="AlphaFoldDB" id="X1UX29"/>
<comment type="caution">
    <text evidence="2">The sequence shown here is derived from an EMBL/GenBank/DDBJ whole genome shotgun (WGS) entry which is preliminary data.</text>
</comment>
<dbReference type="EMBL" id="BARW01022217">
    <property type="protein sequence ID" value="GAI96934.1"/>
    <property type="molecule type" value="Genomic_DNA"/>
</dbReference>
<name>X1UX29_9ZZZZ</name>
<dbReference type="Pfam" id="PF18922">
    <property type="entry name" value="DUF5672"/>
    <property type="match status" value="1"/>
</dbReference>
<evidence type="ECO:0000313" key="2">
    <source>
        <dbReference type="EMBL" id="GAI96934.1"/>
    </source>
</evidence>
<feature type="domain" description="DUF5672" evidence="1">
    <location>
        <begin position="62"/>
        <end position="177"/>
    </location>
</feature>
<proteinExistence type="predicted"/>
<dbReference type="InterPro" id="IPR043729">
    <property type="entry name" value="DUF5672"/>
</dbReference>
<organism evidence="2">
    <name type="scientific">marine sediment metagenome</name>
    <dbReference type="NCBI Taxonomy" id="412755"/>
    <lineage>
        <taxon>unclassified sequences</taxon>
        <taxon>metagenomes</taxon>
        <taxon>ecological metagenomes</taxon>
    </lineage>
</organism>
<evidence type="ECO:0000259" key="1">
    <source>
        <dbReference type="Pfam" id="PF18922"/>
    </source>
</evidence>
<reference evidence="2" key="1">
    <citation type="journal article" date="2014" name="Front. Microbiol.">
        <title>High frequency of phylogenetically diverse reductive dehalogenase-homologous genes in deep subseafloor sedimentary metagenomes.</title>
        <authorList>
            <person name="Kawai M."/>
            <person name="Futagami T."/>
            <person name="Toyoda A."/>
            <person name="Takaki Y."/>
            <person name="Nishi S."/>
            <person name="Hori S."/>
            <person name="Arai W."/>
            <person name="Tsubouchi T."/>
            <person name="Morono Y."/>
            <person name="Uchiyama I."/>
            <person name="Ito T."/>
            <person name="Fujiyama A."/>
            <person name="Inagaki F."/>
            <person name="Takami H."/>
        </authorList>
    </citation>
    <scope>NUCLEOTIDE SEQUENCE</scope>
    <source>
        <strain evidence="2">Expedition CK06-06</strain>
    </source>
</reference>
<gene>
    <name evidence="2" type="ORF">S12H4_37153</name>
</gene>
<accession>X1UX29</accession>
<sequence length="201" mass="22877">MRKGAVIVETRNLPDLIGIIGDHMVYLPDFELTIFGSDENKDIIKSFLPDVNFINLGCHLNEFQYNALFTSSDFWEAIHYDKILIFQHDSMMLRPGIDEFLDYDYVGAPWKFQLNGGNGGFSLRSKDMMLKTVNKFPYIAHNHGNEDVYFSNHLPLVGGNVAPREVCKKFSVETIFALGTLGCHAIEKHLTAKQCKQIKTQ</sequence>